<evidence type="ECO:0000313" key="1">
    <source>
        <dbReference type="EMBL" id="OXU21641.1"/>
    </source>
</evidence>
<reference evidence="1 2" key="1">
    <citation type="journal article" date="2017" name="Curr. Biol.">
        <title>The Evolution of Venom by Co-option of Single-Copy Genes.</title>
        <authorList>
            <person name="Martinson E.O."/>
            <person name="Mrinalini"/>
            <person name="Kelkar Y.D."/>
            <person name="Chang C.H."/>
            <person name="Werren J.H."/>
        </authorList>
    </citation>
    <scope>NUCLEOTIDE SEQUENCE [LARGE SCALE GENOMIC DNA]</scope>
    <source>
        <strain evidence="1 2">Alberta</strain>
        <tissue evidence="1">Whole body</tissue>
    </source>
</reference>
<dbReference type="EMBL" id="NNAY01002279">
    <property type="protein sequence ID" value="OXU21641.1"/>
    <property type="molecule type" value="Genomic_DNA"/>
</dbReference>
<sequence length="314" mass="35718">MKEQGNDEPAEVAPERVNLKPNFAGYSRAYFNRSEPSSPVIEMANCLVTSSETLAKIALEVAEQLVLERLENKIPSKIYEKIDFNILEQDAFFNIQVTKCRLGCSDLKPLLSFVLKPYLKTHKVNSNTVVAIVQKKWEDDIQVQKVLYSKKRLSLIDDPNLVDVQKELSSSKHYTSIKILFRVENTSLSSFYDIMLAYIMQIESYDPNIKFLFRKGSEYIYRNQVWMDDVVLSCKIFSSACAKIIKNSNSDLFRKDMMALLGAKKSTGVEATLGCKLIAKANSQFKVPIKSSKTEKQDSMDVDLQIESDTMDIV</sequence>
<dbReference type="AlphaFoldDB" id="A0A232ETG4"/>
<keyword evidence="2" id="KW-1185">Reference proteome</keyword>
<name>A0A232ETG4_9HYME</name>
<accession>A0A232ETG4</accession>
<evidence type="ECO:0000313" key="2">
    <source>
        <dbReference type="Proteomes" id="UP000215335"/>
    </source>
</evidence>
<protein>
    <submittedName>
        <fullName evidence="1">Uncharacterized protein</fullName>
    </submittedName>
</protein>
<organism evidence="1 2">
    <name type="scientific">Trichomalopsis sarcophagae</name>
    <dbReference type="NCBI Taxonomy" id="543379"/>
    <lineage>
        <taxon>Eukaryota</taxon>
        <taxon>Metazoa</taxon>
        <taxon>Ecdysozoa</taxon>
        <taxon>Arthropoda</taxon>
        <taxon>Hexapoda</taxon>
        <taxon>Insecta</taxon>
        <taxon>Pterygota</taxon>
        <taxon>Neoptera</taxon>
        <taxon>Endopterygota</taxon>
        <taxon>Hymenoptera</taxon>
        <taxon>Apocrita</taxon>
        <taxon>Proctotrupomorpha</taxon>
        <taxon>Chalcidoidea</taxon>
        <taxon>Pteromalidae</taxon>
        <taxon>Pteromalinae</taxon>
        <taxon>Trichomalopsis</taxon>
    </lineage>
</organism>
<dbReference type="Proteomes" id="UP000215335">
    <property type="component" value="Unassembled WGS sequence"/>
</dbReference>
<comment type="caution">
    <text evidence="1">The sequence shown here is derived from an EMBL/GenBank/DDBJ whole genome shotgun (WGS) entry which is preliminary data.</text>
</comment>
<proteinExistence type="predicted"/>
<gene>
    <name evidence="1" type="ORF">TSAR_003886</name>
</gene>
<dbReference type="OrthoDB" id="10585043at2759"/>